<proteinExistence type="predicted"/>
<protein>
    <submittedName>
        <fullName evidence="1">Uncharacterized protein</fullName>
    </submittedName>
</protein>
<accession>A0A8J4PNM3</accession>
<dbReference type="PANTHER" id="PTHR32142:SF55">
    <property type="entry name" value="ANKYRIN REPEAT-CONTAINING PROTEIN-RELATED"/>
    <property type="match status" value="1"/>
</dbReference>
<dbReference type="EMBL" id="AJWJ01000486">
    <property type="protein sequence ID" value="KAF2070478.1"/>
    <property type="molecule type" value="Genomic_DNA"/>
</dbReference>
<name>A0A8J4PNM3_9MYCE</name>
<evidence type="ECO:0000313" key="1">
    <source>
        <dbReference type="EMBL" id="KAF2070478.1"/>
    </source>
</evidence>
<keyword evidence="2" id="KW-1185">Reference proteome</keyword>
<gene>
    <name evidence="1" type="ORF">CYY_008203</name>
</gene>
<dbReference type="Proteomes" id="UP000695562">
    <property type="component" value="Unassembled WGS sequence"/>
</dbReference>
<dbReference type="PANTHER" id="PTHR32142">
    <property type="entry name" value="B BOX-TYPE DOMAIN-CONTAINING PROTEIN-RELATED"/>
    <property type="match status" value="1"/>
</dbReference>
<sequence>MNKNLYTLVFNNIYISNKIFNTVHQLQLYNNSLKYNDIVYVDWMIENNHIGLIKDKLKRNIQLHVELEYLFTTVANKSTDIFIGLFKANKYRHLKYIQQVGLQELITNLDNVDVAKYLFEQSFIKELKILNFHQLYCIDTQVLQYLVESGYCKPTFESLLLSTSKGINMYYNPTKLETTRNKIEIILNFIQTIPLSNDHSTTIINSLLKNPPPLVFDSIKKLLDQRVVRPIAIKEIKKKETEYYDYNSITPILPDEIQSIKDSLPNTKLDLLFIQKLYADMELLDWYSCIGKSQQEFINLWNRLESKIRVADSTIYYNAATDIDPTMTDRDLAYIKNVKTIHQLIFYIISNVETKDPLKLVQFLIEKGMNNFMYIAGQIKEKICHEILKNQTIDQKDCETIYRLAKHDSQFTYDVLSSCCKNGHLENFNYFFKRFKNRNIDFIVHLLENTVLFKNLQLYHKLEEMGHYFSDYPKECRNHFDAQSFGKTMLSNIDRIIGNVKKEEEKRDLCCTLFANSIGRNDFISFKYIIENHFQWISRDFNNIIEKKYMFNNLAFIGYLSNYESTLFNVETKIMFFSNLFNLAITKQYLPLAEYLIQNNCIKDITTQHRKSLEHPSFMDLCNIINK</sequence>
<comment type="caution">
    <text evidence="1">The sequence shown here is derived from an EMBL/GenBank/DDBJ whole genome shotgun (WGS) entry which is preliminary data.</text>
</comment>
<dbReference type="OrthoDB" id="24468at2759"/>
<dbReference type="AlphaFoldDB" id="A0A8J4PNM3"/>
<evidence type="ECO:0000313" key="2">
    <source>
        <dbReference type="Proteomes" id="UP000695562"/>
    </source>
</evidence>
<organism evidence="1 2">
    <name type="scientific">Polysphondylium violaceum</name>
    <dbReference type="NCBI Taxonomy" id="133409"/>
    <lineage>
        <taxon>Eukaryota</taxon>
        <taxon>Amoebozoa</taxon>
        <taxon>Evosea</taxon>
        <taxon>Eumycetozoa</taxon>
        <taxon>Dictyostelia</taxon>
        <taxon>Dictyosteliales</taxon>
        <taxon>Dictyosteliaceae</taxon>
        <taxon>Polysphondylium</taxon>
    </lineage>
</organism>
<reference evidence="1" key="1">
    <citation type="submission" date="2020-01" db="EMBL/GenBank/DDBJ databases">
        <title>Development of genomics and gene disruption for Polysphondylium violaceum indicates a role for the polyketide synthase stlB in stalk morphogenesis.</title>
        <authorList>
            <person name="Narita B."/>
            <person name="Kawabe Y."/>
            <person name="Kin K."/>
            <person name="Saito T."/>
            <person name="Gibbs R."/>
            <person name="Kuspa A."/>
            <person name="Muzny D."/>
            <person name="Queller D."/>
            <person name="Richards S."/>
            <person name="Strassman J."/>
            <person name="Sucgang R."/>
            <person name="Worley K."/>
            <person name="Schaap P."/>
        </authorList>
    </citation>
    <scope>NUCLEOTIDE SEQUENCE</scope>
    <source>
        <strain evidence="1">QSvi11</strain>
    </source>
</reference>